<evidence type="ECO:0000313" key="3">
    <source>
        <dbReference type="Proteomes" id="UP000694422"/>
    </source>
</evidence>
<dbReference type="Gene3D" id="1.10.238.10">
    <property type="entry name" value="EF-hand"/>
    <property type="match status" value="1"/>
</dbReference>
<protein>
    <recommendedName>
        <fullName evidence="4">S100/CaBP-9k-type calcium binding subdomain domain-containing protein</fullName>
    </recommendedName>
</protein>
<keyword evidence="3" id="KW-1185">Reference proteome</keyword>
<evidence type="ECO:0008006" key="4">
    <source>
        <dbReference type="Google" id="ProtNLM"/>
    </source>
</evidence>
<dbReference type="SUPFAM" id="SSF47473">
    <property type="entry name" value="EF-hand"/>
    <property type="match status" value="1"/>
</dbReference>
<dbReference type="InterPro" id="IPR011992">
    <property type="entry name" value="EF-hand-dom_pair"/>
</dbReference>
<evidence type="ECO:0000313" key="2">
    <source>
        <dbReference type="Ensembl" id="ENSSDAP00000003237.1"/>
    </source>
</evidence>
<organism evidence="2 3">
    <name type="scientific">Spermophilus dauricus</name>
    <name type="common">Daurian ground squirrel</name>
    <dbReference type="NCBI Taxonomy" id="99837"/>
    <lineage>
        <taxon>Eukaryota</taxon>
        <taxon>Metazoa</taxon>
        <taxon>Chordata</taxon>
        <taxon>Craniata</taxon>
        <taxon>Vertebrata</taxon>
        <taxon>Euteleostomi</taxon>
        <taxon>Mammalia</taxon>
        <taxon>Eutheria</taxon>
        <taxon>Euarchontoglires</taxon>
        <taxon>Glires</taxon>
        <taxon>Rodentia</taxon>
        <taxon>Sciuromorpha</taxon>
        <taxon>Sciuridae</taxon>
        <taxon>Xerinae</taxon>
        <taxon>Marmotini</taxon>
        <taxon>Spermophilus</taxon>
    </lineage>
</organism>
<evidence type="ECO:0000256" key="1">
    <source>
        <dbReference type="SAM" id="MobiDB-lite"/>
    </source>
</evidence>
<reference evidence="2" key="2">
    <citation type="submission" date="2025-09" db="UniProtKB">
        <authorList>
            <consortium name="Ensembl"/>
        </authorList>
    </citation>
    <scope>IDENTIFICATION</scope>
</reference>
<feature type="region of interest" description="Disordered" evidence="1">
    <location>
        <begin position="125"/>
        <end position="146"/>
    </location>
</feature>
<proteinExistence type="predicted"/>
<accession>A0A8C9P729</accession>
<reference evidence="2" key="1">
    <citation type="submission" date="2025-08" db="UniProtKB">
        <authorList>
            <consortium name="Ensembl"/>
        </authorList>
    </citation>
    <scope>IDENTIFICATION</scope>
</reference>
<name>A0A8C9P729_SPEDA</name>
<dbReference type="AlphaFoldDB" id="A0A8C9P729"/>
<sequence length="146" mass="16063">AKISSPPMTERQAHQVPASCFSEVLWTDHDNGKVSKEEFLSFVTGCFPRNQKDPSVLDCMMKKLNLSCDGPLDFQEFCNLIGDITVACHDSIMAGHSASKAEECLGIASRPTHCVQPPNLHFSSLPTHNLSPAHPPPHTGHSSWWQ</sequence>
<dbReference type="Proteomes" id="UP000694422">
    <property type="component" value="Unplaced"/>
</dbReference>
<dbReference type="Ensembl" id="ENSSDAT00000003736.1">
    <property type="protein sequence ID" value="ENSSDAP00000003237.1"/>
    <property type="gene ID" value="ENSSDAG00000003090.1"/>
</dbReference>